<keyword evidence="1" id="KW-0560">Oxidoreductase</keyword>
<proteinExistence type="predicted"/>
<evidence type="ECO:0000259" key="3">
    <source>
        <dbReference type="Pfam" id="PF00676"/>
    </source>
</evidence>
<dbReference type="CDD" id="cd02000">
    <property type="entry name" value="TPP_E1_PDC_ADC_BCADC"/>
    <property type="match status" value="1"/>
</dbReference>
<dbReference type="PANTHER" id="PTHR43380">
    <property type="entry name" value="2-OXOISOVALERATE DEHYDROGENASE SUBUNIT ALPHA, MITOCHONDRIAL"/>
    <property type="match status" value="1"/>
</dbReference>
<feature type="compositionally biased region" description="Basic and acidic residues" evidence="2">
    <location>
        <begin position="323"/>
        <end position="334"/>
    </location>
</feature>
<dbReference type="InterPro" id="IPR029061">
    <property type="entry name" value="THDP-binding"/>
</dbReference>
<organism evidence="4 5">
    <name type="scientific">Natronoarchaeum mannanilyticum</name>
    <dbReference type="NCBI Taxonomy" id="926360"/>
    <lineage>
        <taxon>Archaea</taxon>
        <taxon>Methanobacteriati</taxon>
        <taxon>Methanobacteriota</taxon>
        <taxon>Stenosarchaea group</taxon>
        <taxon>Halobacteria</taxon>
        <taxon>Halobacteriales</taxon>
        <taxon>Natronoarchaeaceae</taxon>
    </lineage>
</organism>
<dbReference type="PANTHER" id="PTHR43380:SF1">
    <property type="entry name" value="2-OXOISOVALERATE DEHYDROGENASE SUBUNIT ALPHA, MITOCHONDRIAL"/>
    <property type="match status" value="1"/>
</dbReference>
<dbReference type="RefSeq" id="WP_343772766.1">
    <property type="nucleotide sequence ID" value="NZ_BAAADV010000001.1"/>
</dbReference>
<evidence type="ECO:0000313" key="4">
    <source>
        <dbReference type="EMBL" id="GAA0666504.1"/>
    </source>
</evidence>
<sequence>MYRVIDERDLDETGVSADAALAIYREMVRARRFDERALALQRRGWMSGYPPFRGQEATQVGAVRAMAGDDWLVPTYRSNAAQIARGVPMSDLLLFRRGHAEFRSNHDRPVFPQAVPIATQLPHAVGVGMAADYRDDDNAVLCLFGDGATSEGDFHEAVNFAGVFDAPVVFLCENNGWAISMPAERQTASPTIAEKADAYGIDGERVDGNDPLAVRDVVAAALEQARAGEPVLVESLTYRQGAHTTSDDPSRYREDAPEFPEWRTADPVERYEAYLIEQGLLDAETCEAIRAGAGDAVDRAVGRAEAVSDPSAGEVFDHVYDTLPPELERQKRELLTQTDGEGEARPSSDGATGTDGDGETTADEE</sequence>
<comment type="caution">
    <text evidence="4">The sequence shown here is derived from an EMBL/GenBank/DDBJ whole genome shotgun (WGS) entry which is preliminary data.</text>
</comment>
<dbReference type="InterPro" id="IPR001017">
    <property type="entry name" value="DH_E1"/>
</dbReference>
<reference evidence="4 5" key="1">
    <citation type="journal article" date="2019" name="Int. J. Syst. Evol. Microbiol.">
        <title>The Global Catalogue of Microorganisms (GCM) 10K type strain sequencing project: providing services to taxonomists for standard genome sequencing and annotation.</title>
        <authorList>
            <consortium name="The Broad Institute Genomics Platform"/>
            <consortium name="The Broad Institute Genome Sequencing Center for Infectious Disease"/>
            <person name="Wu L."/>
            <person name="Ma J."/>
        </authorList>
    </citation>
    <scope>NUCLEOTIDE SEQUENCE [LARGE SCALE GENOMIC DNA]</scope>
    <source>
        <strain evidence="4 5">JCM 16328</strain>
    </source>
</reference>
<keyword evidence="5" id="KW-1185">Reference proteome</keyword>
<gene>
    <name evidence="4" type="ORF">GCM10009020_09710</name>
</gene>
<dbReference type="GO" id="GO:0009083">
    <property type="term" value="P:branched-chain amino acid catabolic process"/>
    <property type="evidence" value="ECO:0007669"/>
    <property type="project" value="TreeGrafter"/>
</dbReference>
<dbReference type="Pfam" id="PF00676">
    <property type="entry name" value="E1_dh"/>
    <property type="match status" value="1"/>
</dbReference>
<feature type="domain" description="Dehydrogenase E1 component" evidence="3">
    <location>
        <begin position="25"/>
        <end position="308"/>
    </location>
</feature>
<name>A0AAV3T851_9EURY</name>
<evidence type="ECO:0000256" key="2">
    <source>
        <dbReference type="SAM" id="MobiDB-lite"/>
    </source>
</evidence>
<feature type="compositionally biased region" description="Acidic residues" evidence="2">
    <location>
        <begin position="356"/>
        <end position="365"/>
    </location>
</feature>
<dbReference type="SUPFAM" id="SSF52518">
    <property type="entry name" value="Thiamin diphosphate-binding fold (THDP-binding)"/>
    <property type="match status" value="1"/>
</dbReference>
<protein>
    <submittedName>
        <fullName evidence="4">Thiamine pyrophosphate-dependent enzyme</fullName>
    </submittedName>
</protein>
<evidence type="ECO:0000313" key="5">
    <source>
        <dbReference type="Proteomes" id="UP001500420"/>
    </source>
</evidence>
<dbReference type="EMBL" id="BAAADV010000001">
    <property type="protein sequence ID" value="GAA0666504.1"/>
    <property type="molecule type" value="Genomic_DNA"/>
</dbReference>
<dbReference type="InterPro" id="IPR050771">
    <property type="entry name" value="Alpha-ketoacid_DH_E1_comp"/>
</dbReference>
<dbReference type="GO" id="GO:0044272">
    <property type="term" value="P:sulfur compound biosynthetic process"/>
    <property type="evidence" value="ECO:0007669"/>
    <property type="project" value="UniProtKB-ARBA"/>
</dbReference>
<evidence type="ECO:0000256" key="1">
    <source>
        <dbReference type="ARBA" id="ARBA00023002"/>
    </source>
</evidence>
<dbReference type="Proteomes" id="UP001500420">
    <property type="component" value="Unassembled WGS sequence"/>
</dbReference>
<dbReference type="GO" id="GO:0016624">
    <property type="term" value="F:oxidoreductase activity, acting on the aldehyde or oxo group of donors, disulfide as acceptor"/>
    <property type="evidence" value="ECO:0007669"/>
    <property type="project" value="InterPro"/>
</dbReference>
<dbReference type="AlphaFoldDB" id="A0AAV3T851"/>
<accession>A0AAV3T851</accession>
<feature type="region of interest" description="Disordered" evidence="2">
    <location>
        <begin position="323"/>
        <end position="365"/>
    </location>
</feature>
<dbReference type="Gene3D" id="3.40.50.970">
    <property type="match status" value="1"/>
</dbReference>